<dbReference type="NCBIfam" id="TIGR00815">
    <property type="entry name" value="sulP"/>
    <property type="match status" value="1"/>
</dbReference>
<feature type="transmembrane region" description="Helical" evidence="6">
    <location>
        <begin position="292"/>
        <end position="311"/>
    </location>
</feature>
<evidence type="ECO:0000256" key="4">
    <source>
        <dbReference type="ARBA" id="ARBA00023136"/>
    </source>
</evidence>
<dbReference type="EMBL" id="KJ829363">
    <property type="protein sequence ID" value="AJQ31794.1"/>
    <property type="molecule type" value="mRNA"/>
</dbReference>
<proteinExistence type="evidence at transcript level"/>
<sequence length="755" mass="81725">MVKLSSEDLNKMESSPGERSIHRQSPEIDIARNVYDENFFTATKRDRFPLSTKDDSAKKNYYWRVVHPKLFPCSCSWKGLISFLAGLMPIIRWLPKYNVKEDLFPDLNGGVTVAVMHVPQGLAFAMLASLPPVTGLYTAIIPVLVYMIMGTSRHLSVGSFAVICLMVAQVVEREVGSMPLAPTPTPGNDSMSSPSPTEGTALWTPEMSAKMEVALSLSLLVGIIQIIMGAVKMGFLATFLSEPLISGFTTGSAVLVVNSQLKHILGVKVPQISGAFAAVKIFIHMLKNIPSANVGAIITGVLCLIVLIGLKQVNERYKQKMKVPIPAELLVVVVGTLISYGAKISLNYGTQIIGDIPKGLPPLSVPSLSRISNIFSDAFVIAVVIFATNISISKMFAKKRGYSVDPNQELIAYGAGNLAGSFFSCFPICNALARTAVQENLANTQLCSVVVVALVLMVLLFIAPLFFHLPKAILAAVVIANLIGLLKQFSRLRALWGIYKPDAFVWFFSCFGVILLGVDKGLGVGVICALFAVVLTLSRSSYTILGRVTATELYRDVKQCPTAFEVPGVKVLRLESPLYFGNAERFRSALVSTTGLDPSAEQKAGEEVKQKNDEENNDLLRNEDKGNSNRGNPGSKPKPQEKGGTSTTTAVKVDEPKNRIHTVVIDCSSFTYIDSVGLHVLPSLLSEFKKAGIHIYLAGCSSLLIEKFTSSSGEASTQAIPQQAMFPSIHDAVVSAIRSRDHAAWGEDVDKETCF</sequence>
<accession>A0A0G2SJV2</accession>
<dbReference type="Pfam" id="PF00916">
    <property type="entry name" value="Sulfate_transp"/>
    <property type="match status" value="1"/>
</dbReference>
<feature type="transmembrane region" description="Helical" evidence="6">
    <location>
        <begin position="472"/>
        <end position="489"/>
    </location>
</feature>
<dbReference type="GO" id="GO:0016020">
    <property type="term" value="C:membrane"/>
    <property type="evidence" value="ECO:0007669"/>
    <property type="project" value="UniProtKB-SubCell"/>
</dbReference>
<dbReference type="InterPro" id="IPR002645">
    <property type="entry name" value="STAS_dom"/>
</dbReference>
<evidence type="ECO:0000256" key="6">
    <source>
        <dbReference type="SAM" id="Phobius"/>
    </source>
</evidence>
<comment type="subcellular location">
    <subcellularLocation>
        <location evidence="1">Membrane</location>
        <topology evidence="1">Multi-pass membrane protein</topology>
    </subcellularLocation>
</comment>
<dbReference type="GO" id="GO:0055085">
    <property type="term" value="P:transmembrane transport"/>
    <property type="evidence" value="ECO:0007669"/>
    <property type="project" value="InterPro"/>
</dbReference>
<dbReference type="CDD" id="cd07042">
    <property type="entry name" value="STAS_SulP_like_sulfate_transporter"/>
    <property type="match status" value="1"/>
</dbReference>
<feature type="transmembrane region" description="Helical" evidence="6">
    <location>
        <begin position="122"/>
        <end position="148"/>
    </location>
</feature>
<name>A0A0G2SJV2_STYPI</name>
<gene>
    <name evidence="8" type="primary">SLC26beta</name>
</gene>
<feature type="transmembrane region" description="Helical" evidence="6">
    <location>
        <begin position="213"/>
        <end position="231"/>
    </location>
</feature>
<dbReference type="PANTHER" id="PTHR11814">
    <property type="entry name" value="SULFATE TRANSPORTER"/>
    <property type="match status" value="1"/>
</dbReference>
<dbReference type="OrthoDB" id="288203at2759"/>
<feature type="region of interest" description="Disordered" evidence="5">
    <location>
        <begin position="597"/>
        <end position="653"/>
    </location>
</feature>
<evidence type="ECO:0000313" key="8">
    <source>
        <dbReference type="EMBL" id="AJQ31794.1"/>
    </source>
</evidence>
<feature type="transmembrane region" description="Helical" evidence="6">
    <location>
        <begin position="446"/>
        <end position="466"/>
    </location>
</feature>
<evidence type="ECO:0000256" key="1">
    <source>
        <dbReference type="ARBA" id="ARBA00004141"/>
    </source>
</evidence>
<evidence type="ECO:0000256" key="3">
    <source>
        <dbReference type="ARBA" id="ARBA00022989"/>
    </source>
</evidence>
<dbReference type="InterPro" id="IPR011547">
    <property type="entry name" value="SLC26A/SulP_dom"/>
</dbReference>
<feature type="compositionally biased region" description="Basic and acidic residues" evidence="5">
    <location>
        <begin position="1"/>
        <end position="11"/>
    </location>
</feature>
<keyword evidence="3 6" id="KW-1133">Transmembrane helix</keyword>
<evidence type="ECO:0000256" key="5">
    <source>
        <dbReference type="SAM" id="MobiDB-lite"/>
    </source>
</evidence>
<dbReference type="InterPro" id="IPR036513">
    <property type="entry name" value="STAS_dom_sf"/>
</dbReference>
<feature type="transmembrane region" description="Helical" evidence="6">
    <location>
        <begin position="524"/>
        <end position="545"/>
    </location>
</feature>
<dbReference type="AlphaFoldDB" id="A0A0G2SJV2"/>
<feature type="transmembrane region" description="Helical" evidence="6">
    <location>
        <begin position="323"/>
        <end position="342"/>
    </location>
</feature>
<dbReference type="SUPFAM" id="SSF52091">
    <property type="entry name" value="SpoIIaa-like"/>
    <property type="match status" value="1"/>
</dbReference>
<keyword evidence="4 6" id="KW-0472">Membrane</keyword>
<feature type="region of interest" description="Disordered" evidence="5">
    <location>
        <begin position="1"/>
        <end position="23"/>
    </location>
</feature>
<protein>
    <submittedName>
        <fullName evidence="8">Solute carrier family 26 member beta</fullName>
    </submittedName>
</protein>
<dbReference type="PROSITE" id="PS50801">
    <property type="entry name" value="STAS"/>
    <property type="match status" value="1"/>
</dbReference>
<reference evidence="8" key="1">
    <citation type="journal article" date="2015" name="Sci. Rep.">
        <title>Bicarbonate transporters in corals point towards a key step in the evolution of cnidarian calcification.</title>
        <authorList>
            <person name="Zoccola D."/>
            <person name="Ganot P."/>
            <person name="Bertucci A."/>
            <person name="Caminiti-Segonds N."/>
            <person name="Techer N."/>
            <person name="Voolstra C.R."/>
            <person name="Aranda M."/>
            <person name="Tambutte E."/>
            <person name="Allemand D."/>
            <person name="Casey J.R."/>
            <person name="Tambutte S."/>
        </authorList>
    </citation>
    <scope>NUCLEOTIDE SEQUENCE</scope>
</reference>
<feature type="transmembrane region" description="Helical" evidence="6">
    <location>
        <begin position="501"/>
        <end position="518"/>
    </location>
</feature>
<dbReference type="Gene3D" id="3.30.750.24">
    <property type="entry name" value="STAS domain"/>
    <property type="match status" value="1"/>
</dbReference>
<dbReference type="Pfam" id="PF01740">
    <property type="entry name" value="STAS"/>
    <property type="match status" value="1"/>
</dbReference>
<feature type="region of interest" description="Disordered" evidence="5">
    <location>
        <begin position="180"/>
        <end position="199"/>
    </location>
</feature>
<keyword evidence="2 6" id="KW-0812">Transmembrane</keyword>
<organism evidence="8">
    <name type="scientific">Stylophora pistillata</name>
    <name type="common">Smooth cauliflower coral</name>
    <dbReference type="NCBI Taxonomy" id="50429"/>
    <lineage>
        <taxon>Eukaryota</taxon>
        <taxon>Metazoa</taxon>
        <taxon>Cnidaria</taxon>
        <taxon>Anthozoa</taxon>
        <taxon>Hexacorallia</taxon>
        <taxon>Scleractinia</taxon>
        <taxon>Astrocoeniina</taxon>
        <taxon>Pocilloporidae</taxon>
        <taxon>Stylophora</taxon>
    </lineage>
</organism>
<feature type="compositionally biased region" description="Polar residues" evidence="5">
    <location>
        <begin position="186"/>
        <end position="198"/>
    </location>
</feature>
<feature type="transmembrane region" description="Helical" evidence="6">
    <location>
        <begin position="371"/>
        <end position="392"/>
    </location>
</feature>
<evidence type="ECO:0000259" key="7">
    <source>
        <dbReference type="PROSITE" id="PS50801"/>
    </source>
</evidence>
<dbReference type="InterPro" id="IPR001902">
    <property type="entry name" value="SLC26A/SulP_fam"/>
</dbReference>
<feature type="compositionally biased region" description="Basic and acidic residues" evidence="5">
    <location>
        <begin position="603"/>
        <end position="627"/>
    </location>
</feature>
<evidence type="ECO:0000256" key="2">
    <source>
        <dbReference type="ARBA" id="ARBA00022692"/>
    </source>
</evidence>
<feature type="domain" description="STAS" evidence="7">
    <location>
        <begin position="559"/>
        <end position="736"/>
    </location>
</feature>